<dbReference type="Proteomes" id="UP001150924">
    <property type="component" value="Unassembled WGS sequence"/>
</dbReference>
<organism evidence="1 2">
    <name type="scientific">Nannocystis pusilla</name>
    <dbReference type="NCBI Taxonomy" id="889268"/>
    <lineage>
        <taxon>Bacteria</taxon>
        <taxon>Pseudomonadati</taxon>
        <taxon>Myxococcota</taxon>
        <taxon>Polyangia</taxon>
        <taxon>Nannocystales</taxon>
        <taxon>Nannocystaceae</taxon>
        <taxon>Nannocystis</taxon>
    </lineage>
</organism>
<comment type="caution">
    <text evidence="1">The sequence shown here is derived from an EMBL/GenBank/DDBJ whole genome shotgun (WGS) entry which is preliminary data.</text>
</comment>
<accession>A0A9X3J083</accession>
<protein>
    <recommendedName>
        <fullName evidence="3">Cytochrome c domain-containing protein</fullName>
    </recommendedName>
</protein>
<evidence type="ECO:0000313" key="1">
    <source>
        <dbReference type="EMBL" id="MCY1009404.1"/>
    </source>
</evidence>
<name>A0A9X3J083_9BACT</name>
<proteinExistence type="predicted"/>
<evidence type="ECO:0000313" key="2">
    <source>
        <dbReference type="Proteomes" id="UP001150924"/>
    </source>
</evidence>
<dbReference type="RefSeq" id="WP_267772070.1">
    <property type="nucleotide sequence ID" value="NZ_JAPNKE010000002.1"/>
</dbReference>
<evidence type="ECO:0008006" key="3">
    <source>
        <dbReference type="Google" id="ProtNLM"/>
    </source>
</evidence>
<dbReference type="AlphaFoldDB" id="A0A9X3J083"/>
<reference evidence="1" key="1">
    <citation type="submission" date="2022-11" db="EMBL/GenBank/DDBJ databases">
        <title>Minimal conservation of predation-associated metabolite biosynthetic gene clusters underscores biosynthetic potential of Myxococcota including descriptions for ten novel species: Archangium lansinium sp. nov., Myxococcus landrumus sp. nov., Nannocystis bai.</title>
        <authorList>
            <person name="Ahearne A."/>
            <person name="Stevens C."/>
            <person name="Phillips K."/>
        </authorList>
    </citation>
    <scope>NUCLEOTIDE SEQUENCE</scope>
    <source>
        <strain evidence="1">Na p29</strain>
    </source>
</reference>
<dbReference type="EMBL" id="JAPNKE010000002">
    <property type="protein sequence ID" value="MCY1009404.1"/>
    <property type="molecule type" value="Genomic_DNA"/>
</dbReference>
<gene>
    <name evidence="1" type="ORF">OV079_28350</name>
</gene>
<sequence>MLARRGVFNNGDCDQAVCKQQECVPPMPLMPPDCAPAQVSAGQAWQAVAGACNCHGKGVGTALIFKDGPSFRDSMVGVPSSMATIDIVTAGDVDRSYLLFKLLNQQTNVVGGGGNPMPIGKVLTEGQLCTVIEWVRSGAN</sequence>
<keyword evidence="2" id="KW-1185">Reference proteome</keyword>